<feature type="transmembrane region" description="Helical" evidence="1">
    <location>
        <begin position="100"/>
        <end position="118"/>
    </location>
</feature>
<comment type="caution">
    <text evidence="2">The sequence shown here is derived from an EMBL/GenBank/DDBJ whole genome shotgun (WGS) entry which is preliminary data.</text>
</comment>
<evidence type="ECO:0000256" key="1">
    <source>
        <dbReference type="SAM" id="Phobius"/>
    </source>
</evidence>
<feature type="transmembrane region" description="Helical" evidence="1">
    <location>
        <begin position="40"/>
        <end position="59"/>
    </location>
</feature>
<name>A0A545U423_9GAMM</name>
<feature type="transmembrane region" description="Helical" evidence="1">
    <location>
        <begin position="125"/>
        <end position="150"/>
    </location>
</feature>
<feature type="transmembrane region" description="Helical" evidence="1">
    <location>
        <begin position="196"/>
        <end position="214"/>
    </location>
</feature>
<evidence type="ECO:0000313" key="2">
    <source>
        <dbReference type="EMBL" id="TQV84237.1"/>
    </source>
</evidence>
<keyword evidence="1" id="KW-0812">Transmembrane</keyword>
<feature type="transmembrane region" description="Helical" evidence="1">
    <location>
        <begin position="170"/>
        <end position="189"/>
    </location>
</feature>
<accession>A0A545U423</accession>
<dbReference type="PANTHER" id="PTHR37422">
    <property type="entry name" value="TEICHURONIC ACID BIOSYNTHESIS PROTEIN TUAE"/>
    <property type="match status" value="1"/>
</dbReference>
<dbReference type="PANTHER" id="PTHR37422:SF17">
    <property type="entry name" value="O-ANTIGEN LIGASE"/>
    <property type="match status" value="1"/>
</dbReference>
<dbReference type="RefSeq" id="WP_142903317.1">
    <property type="nucleotide sequence ID" value="NZ_ML660089.1"/>
</dbReference>
<feature type="transmembrane region" description="Helical" evidence="1">
    <location>
        <begin position="71"/>
        <end position="88"/>
    </location>
</feature>
<organism evidence="2 3">
    <name type="scientific">Exilibacterium tricleocarpae</name>
    <dbReference type="NCBI Taxonomy" id="2591008"/>
    <lineage>
        <taxon>Bacteria</taxon>
        <taxon>Pseudomonadati</taxon>
        <taxon>Pseudomonadota</taxon>
        <taxon>Gammaproteobacteria</taxon>
        <taxon>Cellvibrionales</taxon>
        <taxon>Cellvibrionaceae</taxon>
        <taxon>Exilibacterium</taxon>
    </lineage>
</organism>
<feature type="transmembrane region" description="Helical" evidence="1">
    <location>
        <begin position="350"/>
        <end position="369"/>
    </location>
</feature>
<proteinExistence type="predicted"/>
<dbReference type="InterPro" id="IPR051533">
    <property type="entry name" value="WaaL-like"/>
</dbReference>
<dbReference type="EMBL" id="VHSG01000006">
    <property type="protein sequence ID" value="TQV84237.1"/>
    <property type="molecule type" value="Genomic_DNA"/>
</dbReference>
<keyword evidence="3" id="KW-1185">Reference proteome</keyword>
<reference evidence="2 3" key="1">
    <citation type="submission" date="2019-06" db="EMBL/GenBank/DDBJ databases">
        <title>Whole genome sequence for Cellvibrionaceae sp. R142.</title>
        <authorList>
            <person name="Wang G."/>
        </authorList>
    </citation>
    <scope>NUCLEOTIDE SEQUENCE [LARGE SCALE GENOMIC DNA]</scope>
    <source>
        <strain evidence="2 3">R142</strain>
    </source>
</reference>
<evidence type="ECO:0008006" key="4">
    <source>
        <dbReference type="Google" id="ProtNLM"/>
    </source>
</evidence>
<dbReference type="Proteomes" id="UP000319732">
    <property type="component" value="Unassembled WGS sequence"/>
</dbReference>
<dbReference type="AlphaFoldDB" id="A0A545U423"/>
<protein>
    <recommendedName>
        <fullName evidence="4">O-antigen ligase family protein</fullName>
    </recommendedName>
</protein>
<sequence length="414" mass="46858">MHTAAKTNFAEKYRQAIYKTLCAGLLLFTNSFLVFPEVSWVKSTFYWLILFPCILLLPLEIRRFPFKSKAFLGFMALPVYLCISHLWASQDEITRGFLFFLKQIVFLFTLLFSLWVTIRQNRSFFLQLTSSLVVSGAFMAFISIAQHIFINGDVFVYKELMGFSTNDSNKAAAFHSVHLGLCCCFLFFNTALRKSINAKFLLTIAIALDVALIYLTQAKGPWLIIPIVCFVLVMYKSTISTRIITSLIVASITAIVTWYFKPIEILDGMFSYRIRVTLVKESISQMEGNFLYGLGLTYKLPVSDTGLTHSHNIFADSFRFGGIIALLLMIGQVLSIVWLQVSANDNLNSFMAFVWFFVGVGLLSLYGQQVLTRPGYIWFLYWIPASITIAGYLNRSNGHSSICNGDGVNRSLQS</sequence>
<feature type="transmembrane region" description="Helical" evidence="1">
    <location>
        <begin position="16"/>
        <end position="34"/>
    </location>
</feature>
<feature type="transmembrane region" description="Helical" evidence="1">
    <location>
        <begin position="375"/>
        <end position="393"/>
    </location>
</feature>
<evidence type="ECO:0000313" key="3">
    <source>
        <dbReference type="Proteomes" id="UP000319732"/>
    </source>
</evidence>
<keyword evidence="1" id="KW-0472">Membrane</keyword>
<gene>
    <name evidence="2" type="ORF">FKG94_06150</name>
</gene>
<keyword evidence="1" id="KW-1133">Transmembrane helix</keyword>
<feature type="transmembrane region" description="Helical" evidence="1">
    <location>
        <begin position="243"/>
        <end position="260"/>
    </location>
</feature>
<feature type="transmembrane region" description="Helical" evidence="1">
    <location>
        <begin position="318"/>
        <end position="338"/>
    </location>
</feature>
<dbReference type="OrthoDB" id="5722616at2"/>